<dbReference type="PROSITE" id="PS51755">
    <property type="entry name" value="OMPR_PHOB"/>
    <property type="match status" value="1"/>
</dbReference>
<dbReference type="EMBL" id="JBHLZN010000002">
    <property type="protein sequence ID" value="MFB9886456.1"/>
    <property type="molecule type" value="Genomic_DNA"/>
</dbReference>
<dbReference type="Pfam" id="PF00072">
    <property type="entry name" value="Response_reg"/>
    <property type="match status" value="1"/>
</dbReference>
<dbReference type="InterPro" id="IPR001867">
    <property type="entry name" value="OmpR/PhoB-type_DNA-bd"/>
</dbReference>
<dbReference type="Gene3D" id="3.40.50.2300">
    <property type="match status" value="1"/>
</dbReference>
<keyword evidence="1 6" id="KW-0597">Phosphoprotein</keyword>
<evidence type="ECO:0000256" key="3">
    <source>
        <dbReference type="ARBA" id="ARBA00023015"/>
    </source>
</evidence>
<dbReference type="InterPro" id="IPR036388">
    <property type="entry name" value="WH-like_DNA-bd_sf"/>
</dbReference>
<dbReference type="SMART" id="SM00862">
    <property type="entry name" value="Trans_reg_C"/>
    <property type="match status" value="1"/>
</dbReference>
<evidence type="ECO:0000259" key="8">
    <source>
        <dbReference type="PROSITE" id="PS50110"/>
    </source>
</evidence>
<evidence type="ECO:0000256" key="5">
    <source>
        <dbReference type="ARBA" id="ARBA00023163"/>
    </source>
</evidence>
<accession>A0ABV5ZE52</accession>
<protein>
    <submittedName>
        <fullName evidence="10">Response regulator transcription factor</fullName>
    </submittedName>
</protein>
<evidence type="ECO:0000256" key="1">
    <source>
        <dbReference type="ARBA" id="ARBA00022553"/>
    </source>
</evidence>
<evidence type="ECO:0000259" key="9">
    <source>
        <dbReference type="PROSITE" id="PS51755"/>
    </source>
</evidence>
<feature type="domain" description="OmpR/PhoB-type" evidence="9">
    <location>
        <begin position="127"/>
        <end position="224"/>
    </location>
</feature>
<dbReference type="InterPro" id="IPR001789">
    <property type="entry name" value="Sig_transdc_resp-reg_receiver"/>
</dbReference>
<dbReference type="PANTHER" id="PTHR48111:SF22">
    <property type="entry name" value="REGULATOR OF RPOS"/>
    <property type="match status" value="1"/>
</dbReference>
<evidence type="ECO:0000256" key="4">
    <source>
        <dbReference type="ARBA" id="ARBA00023125"/>
    </source>
</evidence>
<evidence type="ECO:0000313" key="10">
    <source>
        <dbReference type="EMBL" id="MFB9886456.1"/>
    </source>
</evidence>
<proteinExistence type="predicted"/>
<evidence type="ECO:0000256" key="7">
    <source>
        <dbReference type="PROSITE-ProRule" id="PRU01091"/>
    </source>
</evidence>
<evidence type="ECO:0000256" key="2">
    <source>
        <dbReference type="ARBA" id="ARBA00023012"/>
    </source>
</evidence>
<keyword evidence="4 7" id="KW-0238">DNA-binding</keyword>
<dbReference type="Gene3D" id="6.10.250.690">
    <property type="match status" value="1"/>
</dbReference>
<keyword evidence="3" id="KW-0805">Transcription regulation</keyword>
<comment type="caution">
    <text evidence="10">The sequence shown here is derived from an EMBL/GenBank/DDBJ whole genome shotgun (WGS) entry which is preliminary data.</text>
</comment>
<evidence type="ECO:0000313" key="11">
    <source>
        <dbReference type="Proteomes" id="UP001589628"/>
    </source>
</evidence>
<keyword evidence="2" id="KW-0902">Two-component regulatory system</keyword>
<feature type="DNA-binding region" description="OmpR/PhoB-type" evidence="7">
    <location>
        <begin position="127"/>
        <end position="224"/>
    </location>
</feature>
<dbReference type="InterPro" id="IPR039420">
    <property type="entry name" value="WalR-like"/>
</dbReference>
<dbReference type="SUPFAM" id="SSF46894">
    <property type="entry name" value="C-terminal effector domain of the bipartite response regulators"/>
    <property type="match status" value="1"/>
</dbReference>
<name>A0ABV5ZE52_9GAMM</name>
<sequence>MSPPLQVLLVEDDFDLAASVADYLALEQIEVELAYHGQAGLQLALQQHYDVLLLDLMLPRLDGLSLCQQLRAEGVDTPVLMLTARDTLDDKVAGFRAGSDDYLVKPFALEELVMRVRALASRRSGRARRLQVADLCLDLDRHQAWRADQLLKLTPSGWVLLEALVRASPALLSRSQLAQRLWPDSPPDSDALKVHLFHLRQQVDKPFARPLIHTRPGQGVYLQLEEQ</sequence>
<dbReference type="Proteomes" id="UP001589628">
    <property type="component" value="Unassembled WGS sequence"/>
</dbReference>
<dbReference type="Gene3D" id="1.10.10.10">
    <property type="entry name" value="Winged helix-like DNA-binding domain superfamily/Winged helix DNA-binding domain"/>
    <property type="match status" value="1"/>
</dbReference>
<dbReference type="PANTHER" id="PTHR48111">
    <property type="entry name" value="REGULATOR OF RPOS"/>
    <property type="match status" value="1"/>
</dbReference>
<dbReference type="Pfam" id="PF00486">
    <property type="entry name" value="Trans_reg_C"/>
    <property type="match status" value="1"/>
</dbReference>
<dbReference type="RefSeq" id="WP_027311899.1">
    <property type="nucleotide sequence ID" value="NZ_JAUESS010000003.1"/>
</dbReference>
<keyword evidence="5" id="KW-0804">Transcription</keyword>
<feature type="modified residue" description="4-aspartylphosphate" evidence="6">
    <location>
        <position position="55"/>
    </location>
</feature>
<dbReference type="CDD" id="cd00383">
    <property type="entry name" value="trans_reg_C"/>
    <property type="match status" value="1"/>
</dbReference>
<dbReference type="PROSITE" id="PS50110">
    <property type="entry name" value="RESPONSE_REGULATORY"/>
    <property type="match status" value="1"/>
</dbReference>
<dbReference type="InterPro" id="IPR016032">
    <property type="entry name" value="Sig_transdc_resp-reg_C-effctor"/>
</dbReference>
<gene>
    <name evidence="10" type="ORF">ACFFLH_08545</name>
</gene>
<dbReference type="InterPro" id="IPR011006">
    <property type="entry name" value="CheY-like_superfamily"/>
</dbReference>
<organism evidence="10 11">
    <name type="scientific">Balneatrix alpica</name>
    <dbReference type="NCBI Taxonomy" id="75684"/>
    <lineage>
        <taxon>Bacteria</taxon>
        <taxon>Pseudomonadati</taxon>
        <taxon>Pseudomonadota</taxon>
        <taxon>Gammaproteobacteria</taxon>
        <taxon>Oceanospirillales</taxon>
        <taxon>Balneatrichaceae</taxon>
        <taxon>Balneatrix</taxon>
    </lineage>
</organism>
<dbReference type="SMART" id="SM00448">
    <property type="entry name" value="REC"/>
    <property type="match status" value="1"/>
</dbReference>
<evidence type="ECO:0000256" key="6">
    <source>
        <dbReference type="PROSITE-ProRule" id="PRU00169"/>
    </source>
</evidence>
<keyword evidence="11" id="KW-1185">Reference proteome</keyword>
<dbReference type="SUPFAM" id="SSF52172">
    <property type="entry name" value="CheY-like"/>
    <property type="match status" value="1"/>
</dbReference>
<feature type="domain" description="Response regulatory" evidence="8">
    <location>
        <begin position="6"/>
        <end position="120"/>
    </location>
</feature>
<reference evidence="10 11" key="1">
    <citation type="submission" date="2024-09" db="EMBL/GenBank/DDBJ databases">
        <authorList>
            <person name="Sun Q."/>
            <person name="Mori K."/>
        </authorList>
    </citation>
    <scope>NUCLEOTIDE SEQUENCE [LARGE SCALE GENOMIC DNA]</scope>
    <source>
        <strain evidence="10 11">ATCC 51285</strain>
    </source>
</reference>